<evidence type="ECO:0000256" key="4">
    <source>
        <dbReference type="ARBA" id="ARBA00023136"/>
    </source>
</evidence>
<keyword evidence="5 7" id="KW-0807">Transducer</keyword>
<dbReference type="RefSeq" id="WP_077535731.1">
    <property type="nucleotide sequence ID" value="NZ_CP019628.1"/>
</dbReference>
<dbReference type="AlphaFoldDB" id="A0A1Q2GV74"/>
<dbReference type="GO" id="GO:0016020">
    <property type="term" value="C:membrane"/>
    <property type="evidence" value="ECO:0007669"/>
    <property type="project" value="UniProtKB-SubCell"/>
</dbReference>
<evidence type="ECO:0000256" key="2">
    <source>
        <dbReference type="ARBA" id="ARBA00022692"/>
    </source>
</evidence>
<evidence type="ECO:0000259" key="9">
    <source>
        <dbReference type="PROSITE" id="PS50111"/>
    </source>
</evidence>
<dbReference type="FunFam" id="1.10.287.950:FF:000001">
    <property type="entry name" value="Methyl-accepting chemotaxis sensory transducer"/>
    <property type="match status" value="1"/>
</dbReference>
<evidence type="ECO:0000256" key="1">
    <source>
        <dbReference type="ARBA" id="ARBA00004141"/>
    </source>
</evidence>
<keyword evidence="4 8" id="KW-0472">Membrane</keyword>
<dbReference type="PROSITE" id="PS50885">
    <property type="entry name" value="HAMP"/>
    <property type="match status" value="1"/>
</dbReference>
<dbReference type="GO" id="GO:0006935">
    <property type="term" value="P:chemotaxis"/>
    <property type="evidence" value="ECO:0007669"/>
    <property type="project" value="UniProtKB-ARBA"/>
</dbReference>
<name>A0A1Q2GV74_9GAMM</name>
<feature type="transmembrane region" description="Helical" evidence="8">
    <location>
        <begin position="263"/>
        <end position="286"/>
    </location>
</feature>
<evidence type="ECO:0000313" key="12">
    <source>
        <dbReference type="Proteomes" id="UP000188243"/>
    </source>
</evidence>
<organism evidence="11 12">
    <name type="scientific">Pseudoalteromonas aliena</name>
    <dbReference type="NCBI Taxonomy" id="247523"/>
    <lineage>
        <taxon>Bacteria</taxon>
        <taxon>Pseudomonadati</taxon>
        <taxon>Pseudomonadota</taxon>
        <taxon>Gammaproteobacteria</taxon>
        <taxon>Alteromonadales</taxon>
        <taxon>Pseudoalteromonadaceae</taxon>
        <taxon>Pseudoalteromonas</taxon>
    </lineage>
</organism>
<evidence type="ECO:0000256" key="8">
    <source>
        <dbReference type="SAM" id="Phobius"/>
    </source>
</evidence>
<dbReference type="Proteomes" id="UP000188243">
    <property type="component" value="Chromosome"/>
</dbReference>
<dbReference type="KEGG" id="paln:B0W48_03955"/>
<dbReference type="Gene3D" id="1.10.287.950">
    <property type="entry name" value="Methyl-accepting chemotaxis protein"/>
    <property type="match status" value="1"/>
</dbReference>
<feature type="transmembrane region" description="Helical" evidence="8">
    <location>
        <begin position="24"/>
        <end position="46"/>
    </location>
</feature>
<evidence type="ECO:0000256" key="6">
    <source>
        <dbReference type="ARBA" id="ARBA00029447"/>
    </source>
</evidence>
<reference evidence="11 12" key="1">
    <citation type="submission" date="2017-02" db="EMBL/GenBank/DDBJ databases">
        <title>Complete genome sequence of the cold-active Pseudoalteromonas aliena strain EH1 isolated from Arctic seawater.</title>
        <authorList>
            <person name="Kim E."/>
            <person name="Heo E."/>
            <person name="Kim H."/>
            <person name="Kim D."/>
        </authorList>
    </citation>
    <scope>NUCLEOTIDE SEQUENCE [LARGE SCALE GENOMIC DNA]</scope>
    <source>
        <strain evidence="11 12">EH1</strain>
    </source>
</reference>
<dbReference type="Pfam" id="PF00672">
    <property type="entry name" value="HAMP"/>
    <property type="match status" value="1"/>
</dbReference>
<dbReference type="EMBL" id="CP019628">
    <property type="protein sequence ID" value="AQP99028.1"/>
    <property type="molecule type" value="Genomic_DNA"/>
</dbReference>
<feature type="domain" description="HAMP" evidence="10">
    <location>
        <begin position="284"/>
        <end position="336"/>
    </location>
</feature>
<dbReference type="SMART" id="SM00283">
    <property type="entry name" value="MA"/>
    <property type="match status" value="1"/>
</dbReference>
<proteinExistence type="inferred from homology"/>
<dbReference type="SUPFAM" id="SSF58104">
    <property type="entry name" value="Methyl-accepting chemotaxis protein (MCP) signaling domain"/>
    <property type="match status" value="1"/>
</dbReference>
<sequence>MSGLRQFAAPAIKLMANLKYKTKISLMFGILLLPLALSLFFLVSLLSDGINVSKLQQQGLKGYRAILSNQIQGTNEKNIAIAQKLGFTVRNNQADDVLELVSIQSNLALDSQLASSYVNRALVTPIPALIMQINLTAASANTVINNNQFTPDTFIALSNLNKSLPLYEKQLDKTLSVATASEKSVDKILAPALKQLQSAVYAFKNAIDKKLLEPDDLELNKGEFTQLTNDVHNSINALIDKSIPTLESLVSEKLQIQQWTRDIVLAASVISLLFAFYLMIGFYFAVVDTINRFAEAANRAANGDLKATLESNGSDEMSTIALQYNALLNAFSHLLSNVKTSTIELCSATKSLSQASSQTSDDVSKQQTRVNAIHSALSDMAQSAHTVEESAHQATLIAQDAAAHVKQGSSNTMELAKYMQDLQIEFAESQQALDKLAQDSQEISKVSKGISEIADQTNLLALNAAIEAARAGEYGRGFAVVADEVRTLAQRTQTQTQEIHQIITSLQQASDDTQQKMRSSVDKMEQSVKAATETNTALQSAEQSMGNIKHQGEVISERVKQQSNATTQALRDSQEVSNLADQTLNSAQSTLQDAQQLSRLSNDLTKSMGFFKS</sequence>
<dbReference type="PANTHER" id="PTHR32089">
    <property type="entry name" value="METHYL-ACCEPTING CHEMOTAXIS PROTEIN MCPB"/>
    <property type="match status" value="1"/>
</dbReference>
<keyword evidence="3 8" id="KW-1133">Transmembrane helix</keyword>
<dbReference type="Pfam" id="PF00015">
    <property type="entry name" value="MCPsignal"/>
    <property type="match status" value="1"/>
</dbReference>
<dbReference type="PANTHER" id="PTHR32089:SF119">
    <property type="entry name" value="METHYL-ACCEPTING CHEMOTAXIS PROTEIN CTPL"/>
    <property type="match status" value="1"/>
</dbReference>
<evidence type="ECO:0000313" key="11">
    <source>
        <dbReference type="EMBL" id="AQP99028.1"/>
    </source>
</evidence>
<evidence type="ECO:0000256" key="5">
    <source>
        <dbReference type="ARBA" id="ARBA00023224"/>
    </source>
</evidence>
<evidence type="ECO:0000256" key="3">
    <source>
        <dbReference type="ARBA" id="ARBA00022989"/>
    </source>
</evidence>
<dbReference type="STRING" id="247523.B0W48_03955"/>
<comment type="subcellular location">
    <subcellularLocation>
        <location evidence="1">Membrane</location>
        <topology evidence="1">Multi-pass membrane protein</topology>
    </subcellularLocation>
</comment>
<protein>
    <submittedName>
        <fullName evidence="11">Chemotaxis protein</fullName>
    </submittedName>
</protein>
<keyword evidence="2 8" id="KW-0812">Transmembrane</keyword>
<dbReference type="InterPro" id="IPR004089">
    <property type="entry name" value="MCPsignal_dom"/>
</dbReference>
<evidence type="ECO:0000256" key="7">
    <source>
        <dbReference type="PROSITE-ProRule" id="PRU00284"/>
    </source>
</evidence>
<comment type="similarity">
    <text evidence="6">Belongs to the methyl-accepting chemotaxis (MCP) protein family.</text>
</comment>
<evidence type="ECO:0000259" key="10">
    <source>
        <dbReference type="PROSITE" id="PS50885"/>
    </source>
</evidence>
<feature type="domain" description="Methyl-accepting transducer" evidence="9">
    <location>
        <begin position="341"/>
        <end position="577"/>
    </location>
</feature>
<dbReference type="PROSITE" id="PS50111">
    <property type="entry name" value="CHEMOTAXIS_TRANSDUC_2"/>
    <property type="match status" value="1"/>
</dbReference>
<accession>A0A1Q2GV74</accession>
<dbReference type="InterPro" id="IPR003660">
    <property type="entry name" value="HAMP_dom"/>
</dbReference>
<dbReference type="GO" id="GO:0007165">
    <property type="term" value="P:signal transduction"/>
    <property type="evidence" value="ECO:0007669"/>
    <property type="project" value="UniProtKB-KW"/>
</dbReference>
<gene>
    <name evidence="11" type="ORF">B0W48_03955</name>
</gene>